<reference evidence="2" key="2">
    <citation type="submission" date="2023-06" db="EMBL/GenBank/DDBJ databases">
        <authorList>
            <person name="Ma L."/>
            <person name="Liu K.-W."/>
            <person name="Li Z."/>
            <person name="Hsiao Y.-Y."/>
            <person name="Qi Y."/>
            <person name="Fu T."/>
            <person name="Tang G."/>
            <person name="Zhang D."/>
            <person name="Sun W.-H."/>
            <person name="Liu D.-K."/>
            <person name="Li Y."/>
            <person name="Chen G.-Z."/>
            <person name="Liu X.-D."/>
            <person name="Liao X.-Y."/>
            <person name="Jiang Y.-T."/>
            <person name="Yu X."/>
            <person name="Hao Y."/>
            <person name="Huang J."/>
            <person name="Zhao X.-W."/>
            <person name="Ke S."/>
            <person name="Chen Y.-Y."/>
            <person name="Wu W.-L."/>
            <person name="Hsu J.-L."/>
            <person name="Lin Y.-F."/>
            <person name="Huang M.-D."/>
            <person name="Li C.-Y."/>
            <person name="Huang L."/>
            <person name="Wang Z.-W."/>
            <person name="Zhao X."/>
            <person name="Zhong W.-Y."/>
            <person name="Peng D.-H."/>
            <person name="Ahmad S."/>
            <person name="Lan S."/>
            <person name="Zhang J.-S."/>
            <person name="Tsai W.-C."/>
            <person name="Van De Peer Y."/>
            <person name="Liu Z.-J."/>
        </authorList>
    </citation>
    <scope>NUCLEOTIDE SEQUENCE</scope>
    <source>
        <strain evidence="2">CP</strain>
        <tissue evidence="2">Leaves</tissue>
    </source>
</reference>
<protein>
    <recommendedName>
        <fullName evidence="4">Rx N-terminal domain-containing protein</fullName>
    </recommendedName>
</protein>
<accession>A0AAV9E1U4</accession>
<comment type="caution">
    <text evidence="2">The sequence shown here is derived from an EMBL/GenBank/DDBJ whole genome shotgun (WGS) entry which is preliminary data.</text>
</comment>
<evidence type="ECO:0000313" key="2">
    <source>
        <dbReference type="EMBL" id="KAK1307186.1"/>
    </source>
</evidence>
<feature type="signal peptide" evidence="1">
    <location>
        <begin position="1"/>
        <end position="15"/>
    </location>
</feature>
<keyword evidence="1" id="KW-0732">Signal</keyword>
<organism evidence="2 3">
    <name type="scientific">Acorus calamus</name>
    <name type="common">Sweet flag</name>
    <dbReference type="NCBI Taxonomy" id="4465"/>
    <lineage>
        <taxon>Eukaryota</taxon>
        <taxon>Viridiplantae</taxon>
        <taxon>Streptophyta</taxon>
        <taxon>Embryophyta</taxon>
        <taxon>Tracheophyta</taxon>
        <taxon>Spermatophyta</taxon>
        <taxon>Magnoliopsida</taxon>
        <taxon>Liliopsida</taxon>
        <taxon>Acoraceae</taxon>
        <taxon>Acorus</taxon>
    </lineage>
</organism>
<proteinExistence type="predicted"/>
<reference evidence="2" key="1">
    <citation type="journal article" date="2023" name="Nat. Commun.">
        <title>Diploid and tetraploid genomes of Acorus and the evolution of monocots.</title>
        <authorList>
            <person name="Ma L."/>
            <person name="Liu K.W."/>
            <person name="Li Z."/>
            <person name="Hsiao Y.Y."/>
            <person name="Qi Y."/>
            <person name="Fu T."/>
            <person name="Tang G.D."/>
            <person name="Zhang D."/>
            <person name="Sun W.H."/>
            <person name="Liu D.K."/>
            <person name="Li Y."/>
            <person name="Chen G.Z."/>
            <person name="Liu X.D."/>
            <person name="Liao X.Y."/>
            <person name="Jiang Y.T."/>
            <person name="Yu X."/>
            <person name="Hao Y."/>
            <person name="Huang J."/>
            <person name="Zhao X.W."/>
            <person name="Ke S."/>
            <person name="Chen Y.Y."/>
            <person name="Wu W.L."/>
            <person name="Hsu J.L."/>
            <person name="Lin Y.F."/>
            <person name="Huang M.D."/>
            <person name="Li C.Y."/>
            <person name="Huang L."/>
            <person name="Wang Z.W."/>
            <person name="Zhao X."/>
            <person name="Zhong W.Y."/>
            <person name="Peng D.H."/>
            <person name="Ahmad S."/>
            <person name="Lan S."/>
            <person name="Zhang J.S."/>
            <person name="Tsai W.C."/>
            <person name="Van de Peer Y."/>
            <person name="Liu Z.J."/>
        </authorList>
    </citation>
    <scope>NUCLEOTIDE SEQUENCE</scope>
    <source>
        <strain evidence="2">CP</strain>
    </source>
</reference>
<dbReference type="Proteomes" id="UP001180020">
    <property type="component" value="Unassembled WGS sequence"/>
</dbReference>
<keyword evidence="3" id="KW-1185">Reference proteome</keyword>
<dbReference type="EMBL" id="JAUJYO010000010">
    <property type="protein sequence ID" value="KAK1307186.1"/>
    <property type="molecule type" value="Genomic_DNA"/>
</dbReference>
<name>A0AAV9E1U4_ACOCL</name>
<sequence length="284" mass="31598">MACLIPLLFPVVSCCKPISNAIINSIIQRFHNHISLSQNIDSLKQRIEELNGLKGSIKHMVDVAESGGLRRDNQVDVWLKRTASLEAQAGSLMECHDQNLRSCCLHLWLNWKLGQKVAHILEKVGKHKGEGAEFNKDNVAQNVLPDIVEQMIDTTVVGQALNSALKEQPRMNDPESSDDFCLHDLDGMAKLKDLKLCFNCEKFEDQHIIFNNLPNNPRELTLTSGGNVTTLDLSSMDSLQKFRLSHFDKLEELKLGRSGTPPYPPADATAVAKLINGCPDDSFS</sequence>
<evidence type="ECO:0000256" key="1">
    <source>
        <dbReference type="SAM" id="SignalP"/>
    </source>
</evidence>
<evidence type="ECO:0000313" key="3">
    <source>
        <dbReference type="Proteomes" id="UP001180020"/>
    </source>
</evidence>
<evidence type="ECO:0008006" key="4">
    <source>
        <dbReference type="Google" id="ProtNLM"/>
    </source>
</evidence>
<dbReference type="AlphaFoldDB" id="A0AAV9E1U4"/>
<feature type="chain" id="PRO_5043485476" description="Rx N-terminal domain-containing protein" evidence="1">
    <location>
        <begin position="16"/>
        <end position="284"/>
    </location>
</feature>
<gene>
    <name evidence="2" type="ORF">QJS10_CPA10g00584</name>
</gene>